<dbReference type="GO" id="GO:0008270">
    <property type="term" value="F:zinc ion binding"/>
    <property type="evidence" value="ECO:0007669"/>
    <property type="project" value="UniProtKB-KW"/>
</dbReference>
<feature type="region of interest" description="Disordered" evidence="2">
    <location>
        <begin position="1"/>
        <end position="25"/>
    </location>
</feature>
<proteinExistence type="predicted"/>
<feature type="compositionally biased region" description="Basic residues" evidence="2">
    <location>
        <begin position="8"/>
        <end position="18"/>
    </location>
</feature>
<evidence type="ECO:0000313" key="4">
    <source>
        <dbReference type="EMBL" id="KAF4145527.1"/>
    </source>
</evidence>
<accession>A0A8S9V0F5</accession>
<gene>
    <name evidence="4" type="ORF">GN958_ATG05330</name>
</gene>
<evidence type="ECO:0000256" key="2">
    <source>
        <dbReference type="SAM" id="MobiDB-lite"/>
    </source>
</evidence>
<protein>
    <recommendedName>
        <fullName evidence="3">SWIM-type domain-containing protein</fullName>
    </recommendedName>
</protein>
<feature type="domain" description="SWIM-type" evidence="3">
    <location>
        <begin position="66"/>
        <end position="104"/>
    </location>
</feature>
<name>A0A8S9V0F5_PHYIN</name>
<dbReference type="Proteomes" id="UP000704712">
    <property type="component" value="Unassembled WGS sequence"/>
</dbReference>
<keyword evidence="1" id="KW-0862">Zinc</keyword>
<keyword evidence="1" id="KW-0863">Zinc-finger</keyword>
<evidence type="ECO:0000256" key="1">
    <source>
        <dbReference type="PROSITE-ProRule" id="PRU00325"/>
    </source>
</evidence>
<evidence type="ECO:0000313" key="5">
    <source>
        <dbReference type="Proteomes" id="UP000704712"/>
    </source>
</evidence>
<dbReference type="InterPro" id="IPR007527">
    <property type="entry name" value="Znf_SWIM"/>
</dbReference>
<keyword evidence="1" id="KW-0479">Metal-binding</keyword>
<organism evidence="4 5">
    <name type="scientific">Phytophthora infestans</name>
    <name type="common">Potato late blight agent</name>
    <name type="synonym">Botrytis infestans</name>
    <dbReference type="NCBI Taxonomy" id="4787"/>
    <lineage>
        <taxon>Eukaryota</taxon>
        <taxon>Sar</taxon>
        <taxon>Stramenopiles</taxon>
        <taxon>Oomycota</taxon>
        <taxon>Peronosporomycetes</taxon>
        <taxon>Peronosporales</taxon>
        <taxon>Peronosporaceae</taxon>
        <taxon>Phytophthora</taxon>
    </lineage>
</organism>
<dbReference type="AlphaFoldDB" id="A0A8S9V0F5"/>
<reference evidence="4" key="1">
    <citation type="submission" date="2020-03" db="EMBL/GenBank/DDBJ databases">
        <title>Hybrid Assembly of Korean Phytophthora infestans isolates.</title>
        <authorList>
            <person name="Prokchorchik M."/>
            <person name="Lee Y."/>
            <person name="Seo J."/>
            <person name="Cho J.-H."/>
            <person name="Park Y.-E."/>
            <person name="Jang D.-C."/>
            <person name="Im J.-S."/>
            <person name="Choi J.-G."/>
            <person name="Park H.-J."/>
            <person name="Lee G.-B."/>
            <person name="Lee Y.-G."/>
            <person name="Hong S.-Y."/>
            <person name="Cho K."/>
            <person name="Sohn K.H."/>
        </authorList>
    </citation>
    <scope>NUCLEOTIDE SEQUENCE</scope>
    <source>
        <strain evidence="4">KR_2_A2</strain>
    </source>
</reference>
<sequence>MDSPNRAKSGKVTKQRATRYREARDGTTRKGYTVEGININYLSIQQAKVLGESGQMARFRFSLQPVITSDKIKKIRALYRCDCKAFMSVGWACSHLVVAMALNA</sequence>
<dbReference type="PROSITE" id="PS50966">
    <property type="entry name" value="ZF_SWIM"/>
    <property type="match status" value="1"/>
</dbReference>
<evidence type="ECO:0000259" key="3">
    <source>
        <dbReference type="PROSITE" id="PS50966"/>
    </source>
</evidence>
<dbReference type="EMBL" id="JAACNO010000726">
    <property type="protein sequence ID" value="KAF4145527.1"/>
    <property type="molecule type" value="Genomic_DNA"/>
</dbReference>
<comment type="caution">
    <text evidence="4">The sequence shown here is derived from an EMBL/GenBank/DDBJ whole genome shotgun (WGS) entry which is preliminary data.</text>
</comment>